<dbReference type="PANTHER" id="PTHR19411:SF0">
    <property type="entry name" value="PROTEIN BUD31 HOMOLOG"/>
    <property type="match status" value="1"/>
</dbReference>
<evidence type="ECO:0000313" key="5">
    <source>
        <dbReference type="Proteomes" id="UP000094385"/>
    </source>
</evidence>
<sequence length="147" mass="17079">MPRIKTLRTKKPPEGFAEIEDTLLDFANRLRDIESTSHEGKRKNESLWPVFQITHQRSRYIYDLFYTREAISSELYQWLLKQGYADGNLIAKWKKQGYEKLCCLRCIQAKENTFNATCICRVPKSKLDKDKVVECVTCGCRGCASSD</sequence>
<comment type="subcellular location">
    <subcellularLocation>
        <location evidence="1">Nucleus</location>
    </subcellularLocation>
</comment>
<dbReference type="InterPro" id="IPR001748">
    <property type="entry name" value="BUD31"/>
</dbReference>
<dbReference type="OrthoDB" id="277109at2759"/>
<comment type="similarity">
    <text evidence="2">Belongs to the BUD31 (G10) family.</text>
</comment>
<evidence type="ECO:0000313" key="4">
    <source>
        <dbReference type="EMBL" id="ODQ69842.1"/>
    </source>
</evidence>
<organism evidence="4 5">
    <name type="scientific">Lipomyces starkeyi NRRL Y-11557</name>
    <dbReference type="NCBI Taxonomy" id="675824"/>
    <lineage>
        <taxon>Eukaryota</taxon>
        <taxon>Fungi</taxon>
        <taxon>Dikarya</taxon>
        <taxon>Ascomycota</taxon>
        <taxon>Saccharomycotina</taxon>
        <taxon>Lipomycetes</taxon>
        <taxon>Lipomycetales</taxon>
        <taxon>Lipomycetaceae</taxon>
        <taxon>Lipomyces</taxon>
    </lineage>
</organism>
<evidence type="ECO:0000256" key="3">
    <source>
        <dbReference type="ARBA" id="ARBA00023242"/>
    </source>
</evidence>
<dbReference type="AlphaFoldDB" id="A0A1E3PY55"/>
<dbReference type="GO" id="GO:0005681">
    <property type="term" value="C:spliceosomal complex"/>
    <property type="evidence" value="ECO:0007669"/>
    <property type="project" value="TreeGrafter"/>
</dbReference>
<keyword evidence="3" id="KW-0539">Nucleus</keyword>
<evidence type="ECO:0000256" key="1">
    <source>
        <dbReference type="ARBA" id="ARBA00004123"/>
    </source>
</evidence>
<dbReference type="EMBL" id="KV454302">
    <property type="protein sequence ID" value="ODQ69842.1"/>
    <property type="molecule type" value="Genomic_DNA"/>
</dbReference>
<dbReference type="GO" id="GO:0000398">
    <property type="term" value="P:mRNA splicing, via spliceosome"/>
    <property type="evidence" value="ECO:0007669"/>
    <property type="project" value="TreeGrafter"/>
</dbReference>
<protein>
    <recommendedName>
        <fullName evidence="6">G10 protein</fullName>
    </recommendedName>
</protein>
<dbReference type="STRING" id="675824.A0A1E3PY55"/>
<evidence type="ECO:0008006" key="6">
    <source>
        <dbReference type="Google" id="ProtNLM"/>
    </source>
</evidence>
<accession>A0A1E3PY55</accession>
<evidence type="ECO:0000256" key="2">
    <source>
        <dbReference type="ARBA" id="ARBA00005287"/>
    </source>
</evidence>
<gene>
    <name evidence="4" type="ORF">LIPSTDRAFT_183953</name>
</gene>
<proteinExistence type="inferred from homology"/>
<dbReference type="Pfam" id="PF01125">
    <property type="entry name" value="BUD31"/>
    <property type="match status" value="1"/>
</dbReference>
<dbReference type="Proteomes" id="UP000094385">
    <property type="component" value="Unassembled WGS sequence"/>
</dbReference>
<dbReference type="PRINTS" id="PR00322">
    <property type="entry name" value="G10"/>
</dbReference>
<dbReference type="PANTHER" id="PTHR19411">
    <property type="entry name" value="PROTEIN BUD31-RELATED"/>
    <property type="match status" value="1"/>
</dbReference>
<name>A0A1E3PY55_LIPST</name>
<keyword evidence="5" id="KW-1185">Reference proteome</keyword>
<reference evidence="4 5" key="1">
    <citation type="journal article" date="2016" name="Proc. Natl. Acad. Sci. U.S.A.">
        <title>Comparative genomics of biotechnologically important yeasts.</title>
        <authorList>
            <person name="Riley R."/>
            <person name="Haridas S."/>
            <person name="Wolfe K.H."/>
            <person name="Lopes M.R."/>
            <person name="Hittinger C.T."/>
            <person name="Goeker M."/>
            <person name="Salamov A.A."/>
            <person name="Wisecaver J.H."/>
            <person name="Long T.M."/>
            <person name="Calvey C.H."/>
            <person name="Aerts A.L."/>
            <person name="Barry K.W."/>
            <person name="Choi C."/>
            <person name="Clum A."/>
            <person name="Coughlan A.Y."/>
            <person name="Deshpande S."/>
            <person name="Douglass A.P."/>
            <person name="Hanson S.J."/>
            <person name="Klenk H.-P."/>
            <person name="LaButti K.M."/>
            <person name="Lapidus A."/>
            <person name="Lindquist E.A."/>
            <person name="Lipzen A.M."/>
            <person name="Meier-Kolthoff J.P."/>
            <person name="Ohm R.A."/>
            <person name="Otillar R.P."/>
            <person name="Pangilinan J.L."/>
            <person name="Peng Y."/>
            <person name="Rokas A."/>
            <person name="Rosa C.A."/>
            <person name="Scheuner C."/>
            <person name="Sibirny A.A."/>
            <person name="Slot J.C."/>
            <person name="Stielow J.B."/>
            <person name="Sun H."/>
            <person name="Kurtzman C.P."/>
            <person name="Blackwell M."/>
            <person name="Grigoriev I.V."/>
            <person name="Jeffries T.W."/>
        </authorList>
    </citation>
    <scope>NUCLEOTIDE SEQUENCE [LARGE SCALE GENOMIC DNA]</scope>
    <source>
        <strain evidence="4 5">NRRL Y-11557</strain>
    </source>
</reference>